<reference evidence="1 2" key="1">
    <citation type="submission" date="2015-02" db="EMBL/GenBank/DDBJ databases">
        <title>Draft genome sequence of Lactobacillus collinoides CUPV2371 isolated from a natural cider, the first genome sequence of a strain of this species.</title>
        <authorList>
            <person name="Puertas A.I."/>
            <person name="Spano G."/>
            <person name="Capozzi V."/>
            <person name="Lamontanara A."/>
            <person name="Orru L."/>
            <person name="Duenas M.T."/>
        </authorList>
    </citation>
    <scope>NUCLEOTIDE SEQUENCE [LARGE SCALE GENOMIC DNA]</scope>
    <source>
        <strain evidence="1 2">237</strain>
    </source>
</reference>
<protein>
    <submittedName>
        <fullName evidence="1">Uncharacterized protein</fullName>
    </submittedName>
</protein>
<accession>A0A166HLY3</accession>
<evidence type="ECO:0000313" key="1">
    <source>
        <dbReference type="EMBL" id="KZL42876.1"/>
    </source>
</evidence>
<proteinExistence type="predicted"/>
<gene>
    <name evidence="1" type="ORF">TY91_02205</name>
</gene>
<dbReference type="EMBL" id="JYDC01000016">
    <property type="protein sequence ID" value="KZL42876.1"/>
    <property type="molecule type" value="Genomic_DNA"/>
</dbReference>
<comment type="caution">
    <text evidence="1">The sequence shown here is derived from an EMBL/GenBank/DDBJ whole genome shotgun (WGS) entry which is preliminary data.</text>
</comment>
<keyword evidence="2" id="KW-1185">Reference proteome</keyword>
<dbReference type="Proteomes" id="UP000076480">
    <property type="component" value="Unassembled WGS sequence"/>
</dbReference>
<dbReference type="AlphaFoldDB" id="A0A166HLY3"/>
<organism evidence="1 2">
    <name type="scientific">Secundilactobacillus collinoides</name>
    <name type="common">Lactobacillus collinoides</name>
    <dbReference type="NCBI Taxonomy" id="33960"/>
    <lineage>
        <taxon>Bacteria</taxon>
        <taxon>Bacillati</taxon>
        <taxon>Bacillota</taxon>
        <taxon>Bacilli</taxon>
        <taxon>Lactobacillales</taxon>
        <taxon>Lactobacillaceae</taxon>
        <taxon>Secundilactobacillus</taxon>
    </lineage>
</organism>
<evidence type="ECO:0000313" key="2">
    <source>
        <dbReference type="Proteomes" id="UP000076480"/>
    </source>
</evidence>
<name>A0A166HLY3_SECCO</name>
<sequence>MTTSINCGLLGKTRVAIIAAPNAVPSMMARPLTQFIFVSNDVTRFPFERCLDAQRSSIFEAVCSLLKFMWWKKRVKIN</sequence>